<dbReference type="InterPro" id="IPR000257">
    <property type="entry name" value="Uroporphyrinogen_deCOase"/>
</dbReference>
<dbReference type="CDD" id="cd03465">
    <property type="entry name" value="URO-D_like"/>
    <property type="match status" value="1"/>
</dbReference>
<sequence>MAKSYEKIWQLILNGYSEEIIVFPIIGYHSAYINNIKFSDYVKDPRTMAEIQYKTFLYYGSDFIAPVMDLTVEAEAIGATVSWNSIPPSIDKHISIDKIDNIVHIKEDFLFLGRIPIFTESIKILREINKDNKILCGYITGPFTLAGNLFGHENILKYVLKNPQELSRIVNILCDFLTLYSKALIENGAECIIIADPLSALISPQHYNIFSLEALRVIVNEIKKRNKIAVLHTCGNAIKILKHMAETGAHILSIDKYIDIKTAITTVDKVIMGNIPTALFLSNPEKVKEYTLEILSISKGYRHIVASGCEIPPYANPECIKEMVKAARSFNTMILRR</sequence>
<gene>
    <name evidence="2" type="ORF">ENL47_00510</name>
</gene>
<dbReference type="PANTHER" id="PTHR47099:SF1">
    <property type="entry name" value="METHYLCOBAMIDE:COM METHYLTRANSFERASE MTBA"/>
    <property type="match status" value="1"/>
</dbReference>
<dbReference type="InterPro" id="IPR038071">
    <property type="entry name" value="UROD/MetE-like_sf"/>
</dbReference>
<dbReference type="EMBL" id="DRUB01000010">
    <property type="protein sequence ID" value="HHR95331.1"/>
    <property type="molecule type" value="Genomic_DNA"/>
</dbReference>
<comment type="caution">
    <text evidence="2">The sequence shown here is derived from an EMBL/GenBank/DDBJ whole genome shotgun (WGS) entry which is preliminary data.</text>
</comment>
<accession>A0A7C5UTU4</accession>
<name>A0A7C5UTU4_9CREN</name>
<proteinExistence type="predicted"/>
<dbReference type="SUPFAM" id="SSF51726">
    <property type="entry name" value="UROD/MetE-like"/>
    <property type="match status" value="1"/>
</dbReference>
<dbReference type="PANTHER" id="PTHR47099">
    <property type="entry name" value="METHYLCOBAMIDE:COM METHYLTRANSFERASE MTBA"/>
    <property type="match status" value="1"/>
</dbReference>
<organism evidence="2">
    <name type="scientific">Ignisphaera aggregans</name>
    <dbReference type="NCBI Taxonomy" id="334771"/>
    <lineage>
        <taxon>Archaea</taxon>
        <taxon>Thermoproteota</taxon>
        <taxon>Thermoprotei</taxon>
        <taxon>Desulfurococcales</taxon>
        <taxon>Desulfurococcaceae</taxon>
        <taxon>Ignisphaera</taxon>
    </lineage>
</organism>
<feature type="domain" description="Uroporphyrinogen decarboxylase (URO-D)" evidence="1">
    <location>
        <begin position="31"/>
        <end position="329"/>
    </location>
</feature>
<evidence type="ECO:0000259" key="1">
    <source>
        <dbReference type="Pfam" id="PF01208"/>
    </source>
</evidence>
<dbReference type="GO" id="GO:0004853">
    <property type="term" value="F:uroporphyrinogen decarboxylase activity"/>
    <property type="evidence" value="ECO:0007669"/>
    <property type="project" value="InterPro"/>
</dbReference>
<protein>
    <recommendedName>
        <fullName evidence="1">Uroporphyrinogen decarboxylase (URO-D) domain-containing protein</fullName>
    </recommendedName>
</protein>
<dbReference type="Pfam" id="PF01208">
    <property type="entry name" value="URO-D"/>
    <property type="match status" value="1"/>
</dbReference>
<evidence type="ECO:0000313" key="2">
    <source>
        <dbReference type="EMBL" id="HHR95331.1"/>
    </source>
</evidence>
<dbReference type="AlphaFoldDB" id="A0A7C5UTU4"/>
<dbReference type="GO" id="GO:0006779">
    <property type="term" value="P:porphyrin-containing compound biosynthetic process"/>
    <property type="evidence" value="ECO:0007669"/>
    <property type="project" value="InterPro"/>
</dbReference>
<reference evidence="2" key="1">
    <citation type="journal article" date="2020" name="mSystems">
        <title>Genome- and Community-Level Interaction Insights into Carbon Utilization and Element Cycling Functions of Hydrothermarchaeota in Hydrothermal Sediment.</title>
        <authorList>
            <person name="Zhou Z."/>
            <person name="Liu Y."/>
            <person name="Xu W."/>
            <person name="Pan J."/>
            <person name="Luo Z.H."/>
            <person name="Li M."/>
        </authorList>
    </citation>
    <scope>NUCLEOTIDE SEQUENCE [LARGE SCALE GENOMIC DNA]</scope>
    <source>
        <strain evidence="2">SpSt-1</strain>
    </source>
</reference>
<dbReference type="Gene3D" id="3.20.20.210">
    <property type="match status" value="1"/>
</dbReference>
<dbReference type="InterPro" id="IPR052024">
    <property type="entry name" value="Methanogen_methyltrans"/>
</dbReference>